<dbReference type="RefSeq" id="WP_184839317.1">
    <property type="nucleotide sequence ID" value="NZ_JACHMN010000002.1"/>
</dbReference>
<comment type="caution">
    <text evidence="4">The sequence shown here is derived from an EMBL/GenBank/DDBJ whole genome shotgun (WGS) entry which is preliminary data.</text>
</comment>
<name>A0A841BQJ7_9ACTN</name>
<dbReference type="EC" id="3.2.2.26" evidence="1 2"/>
<dbReference type="Proteomes" id="UP000587527">
    <property type="component" value="Unassembled WGS sequence"/>
</dbReference>
<dbReference type="GO" id="GO:0009234">
    <property type="term" value="P:menaquinone biosynthetic process"/>
    <property type="evidence" value="ECO:0007669"/>
    <property type="project" value="UniProtKB-UniRule"/>
</dbReference>
<dbReference type="NCBIfam" id="TIGR03664">
    <property type="entry name" value="fut_nucase"/>
    <property type="match status" value="1"/>
</dbReference>
<dbReference type="InterPro" id="IPR035994">
    <property type="entry name" value="Nucleoside_phosphorylase_sf"/>
</dbReference>
<keyword evidence="4" id="KW-0326">Glycosidase</keyword>
<protein>
    <recommendedName>
        <fullName evidence="1 2">Futalosine hydrolase</fullName>
        <shortName evidence="1">FL hydrolase</shortName>
        <ecNumber evidence="1 2">3.2.2.26</ecNumber>
    </recommendedName>
    <alternativeName>
        <fullName evidence="1">Futalosine nucleosidase</fullName>
    </alternativeName>
    <alternativeName>
        <fullName evidence="1">Menaquinone biosynthetic enzyme MqnB</fullName>
    </alternativeName>
</protein>
<reference evidence="4 5" key="1">
    <citation type="submission" date="2020-08" db="EMBL/GenBank/DDBJ databases">
        <title>Sequencing the genomes of 1000 actinobacteria strains.</title>
        <authorList>
            <person name="Klenk H.-P."/>
        </authorList>
    </citation>
    <scope>NUCLEOTIDE SEQUENCE [LARGE SCALE GENOMIC DNA]</scope>
    <source>
        <strain evidence="4 5">DSM 45362</strain>
    </source>
</reference>
<evidence type="ECO:0000313" key="4">
    <source>
        <dbReference type="EMBL" id="MBB5871337.1"/>
    </source>
</evidence>
<evidence type="ECO:0000259" key="3">
    <source>
        <dbReference type="Pfam" id="PF01048"/>
    </source>
</evidence>
<dbReference type="PANTHER" id="PTHR46832">
    <property type="entry name" value="5'-METHYLTHIOADENOSINE/S-ADENOSYLHOMOCYSTEINE NUCLEOSIDASE"/>
    <property type="match status" value="1"/>
</dbReference>
<comment type="pathway">
    <text evidence="1">Quinol/quinone metabolism; menaquinone biosynthesis.</text>
</comment>
<evidence type="ECO:0000256" key="2">
    <source>
        <dbReference type="NCBIfam" id="TIGR03664"/>
    </source>
</evidence>
<gene>
    <name evidence="1" type="primary">mqnB</name>
    <name evidence="4" type="ORF">F4553_004716</name>
</gene>
<organism evidence="4 5">
    <name type="scientific">Allocatelliglobosispora scoriae</name>
    <dbReference type="NCBI Taxonomy" id="643052"/>
    <lineage>
        <taxon>Bacteria</taxon>
        <taxon>Bacillati</taxon>
        <taxon>Actinomycetota</taxon>
        <taxon>Actinomycetes</taxon>
        <taxon>Micromonosporales</taxon>
        <taxon>Micromonosporaceae</taxon>
        <taxon>Allocatelliglobosispora</taxon>
    </lineage>
</organism>
<accession>A0A841BQJ7</accession>
<dbReference type="Gene3D" id="3.40.50.1580">
    <property type="entry name" value="Nucleoside phosphorylase domain"/>
    <property type="match status" value="1"/>
</dbReference>
<feature type="domain" description="Nucleoside phosphorylase" evidence="3">
    <location>
        <begin position="29"/>
        <end position="194"/>
    </location>
</feature>
<comment type="function">
    <text evidence="1">Catalyzes the hydrolysis of futalosine (FL) to dehypoxanthine futalosine (DHFL) and hypoxanthine, a step in the biosynthesis of menaquinone (MK, vitamin K2).</text>
</comment>
<dbReference type="Pfam" id="PF01048">
    <property type="entry name" value="PNP_UDP_1"/>
    <property type="match status" value="1"/>
</dbReference>
<dbReference type="GO" id="GO:0008930">
    <property type="term" value="F:methylthioadenosine nucleosidase activity"/>
    <property type="evidence" value="ECO:0007669"/>
    <property type="project" value="TreeGrafter"/>
</dbReference>
<dbReference type="EMBL" id="JACHMN010000002">
    <property type="protein sequence ID" value="MBB5871337.1"/>
    <property type="molecule type" value="Genomic_DNA"/>
</dbReference>
<dbReference type="HAMAP" id="MF_00991">
    <property type="entry name" value="MqnB"/>
    <property type="match status" value="1"/>
</dbReference>
<dbReference type="PANTHER" id="PTHR46832:SF2">
    <property type="entry name" value="FUTALOSINE HYDROLASE"/>
    <property type="match status" value="1"/>
</dbReference>
<dbReference type="UniPathway" id="UPA00079"/>
<evidence type="ECO:0000313" key="5">
    <source>
        <dbReference type="Proteomes" id="UP000587527"/>
    </source>
</evidence>
<evidence type="ECO:0000256" key="1">
    <source>
        <dbReference type="HAMAP-Rule" id="MF_00991"/>
    </source>
</evidence>
<dbReference type="GO" id="GO:0005829">
    <property type="term" value="C:cytosol"/>
    <property type="evidence" value="ECO:0007669"/>
    <property type="project" value="TreeGrafter"/>
</dbReference>
<keyword evidence="1" id="KW-0474">Menaquinone biosynthesis</keyword>
<dbReference type="InterPro" id="IPR000845">
    <property type="entry name" value="Nucleoside_phosphorylase_d"/>
</dbReference>
<dbReference type="InterPro" id="IPR019963">
    <property type="entry name" value="FL_hydrolase_MqnB"/>
</dbReference>
<comment type="similarity">
    <text evidence="1">Belongs to the PNP/UDP phosphorylase family. Futalosine hydrolase subfamily.</text>
</comment>
<dbReference type="GO" id="GO:0009116">
    <property type="term" value="P:nucleoside metabolic process"/>
    <property type="evidence" value="ECO:0007669"/>
    <property type="project" value="InterPro"/>
</dbReference>
<dbReference type="GO" id="GO:0008782">
    <property type="term" value="F:adenosylhomocysteine nucleosidase activity"/>
    <property type="evidence" value="ECO:0007669"/>
    <property type="project" value="TreeGrafter"/>
</dbReference>
<proteinExistence type="inferred from homology"/>
<dbReference type="AlphaFoldDB" id="A0A841BQJ7"/>
<dbReference type="GO" id="GO:0019284">
    <property type="term" value="P:L-methionine salvage from S-adenosylmethionine"/>
    <property type="evidence" value="ECO:0007669"/>
    <property type="project" value="TreeGrafter"/>
</dbReference>
<sequence length="217" mass="21073">MTTLVVTAVEAEADAFRAGLSGIDPELLTVAAVGVGPAAAAAGTARLLALAEGRGSAYTRVVSVGIGGGFADRTELGGLVVAARSIIADLGADAPDGFIPIDELGFGSAITTADAALLAELVAALPGAEIGDILTVSTVTGTAAGTAEVRRRWPDAVAEAMEGGGVAAAAAGAGIAFGELRAISNAIGPRDRGSWRIGAALSALTSAAAGWGHTVGR</sequence>
<keyword evidence="1 4" id="KW-0378">Hydrolase</keyword>
<comment type="catalytic activity">
    <reaction evidence="1">
        <text>futalosine + H2O = dehypoxanthine futalosine + hypoxanthine</text>
        <dbReference type="Rhea" id="RHEA:25904"/>
        <dbReference type="ChEBI" id="CHEBI:15377"/>
        <dbReference type="ChEBI" id="CHEBI:17368"/>
        <dbReference type="ChEBI" id="CHEBI:58863"/>
        <dbReference type="ChEBI" id="CHEBI:58864"/>
        <dbReference type="EC" id="3.2.2.26"/>
    </reaction>
</comment>
<dbReference type="NCBIfam" id="NF006087">
    <property type="entry name" value="PRK08236.1"/>
    <property type="match status" value="1"/>
</dbReference>
<keyword evidence="5" id="KW-1185">Reference proteome</keyword>
<dbReference type="SUPFAM" id="SSF53167">
    <property type="entry name" value="Purine and uridine phosphorylases"/>
    <property type="match status" value="1"/>
</dbReference>